<dbReference type="STRING" id="366616.CG51_02030"/>
<dbReference type="AlphaFoldDB" id="A0A212ALC8"/>
<dbReference type="RefSeq" id="WP_035744365.1">
    <property type="nucleotide sequence ID" value="NZ_CALUEG010000041.1"/>
</dbReference>
<evidence type="ECO:0000256" key="1">
    <source>
        <dbReference type="SAM" id="SignalP"/>
    </source>
</evidence>
<dbReference type="PANTHER" id="PTHR42941:SF1">
    <property type="entry name" value="SLL1037 PROTEIN"/>
    <property type="match status" value="1"/>
</dbReference>
<evidence type="ECO:0000313" key="4">
    <source>
        <dbReference type="Proteomes" id="UP000196640"/>
    </source>
</evidence>
<comment type="caution">
    <text evidence="3">The sequence shown here is derived from an EMBL/GenBank/DDBJ whole genome shotgun (WGS) entry which is preliminary data.</text>
</comment>
<dbReference type="EMBL" id="NIPX01000028">
    <property type="protein sequence ID" value="OWJ82291.1"/>
    <property type="molecule type" value="Genomic_DNA"/>
</dbReference>
<dbReference type="NCBIfam" id="TIGR02122">
    <property type="entry name" value="TRAP_TAXI"/>
    <property type="match status" value="1"/>
</dbReference>
<dbReference type="Pfam" id="PF16868">
    <property type="entry name" value="NMT1_3"/>
    <property type="match status" value="1"/>
</dbReference>
<feature type="chain" id="PRO_5011310512" evidence="1">
    <location>
        <begin position="29"/>
        <end position="381"/>
    </location>
</feature>
<dbReference type="OrthoDB" id="9776669at2"/>
<reference evidence="4 5" key="1">
    <citation type="submission" date="2016-11" db="EMBL/GenBank/DDBJ databases">
        <title>Comparison of Traditional DNA-DNA Hybridization with In Silico Genomic Analysis.</title>
        <authorList>
            <person name="Nicholson A.C."/>
            <person name="Sammons S."/>
            <person name="Humrighouse B.W."/>
            <person name="Graziano J."/>
            <person name="Lasker B."/>
            <person name="Whitney A.M."/>
            <person name="Mcquiston J.R."/>
        </authorList>
    </citation>
    <scope>NUCLEOTIDE SEQUENCE [LARGE SCALE GENOMIC DNA]</scope>
    <source>
        <strain evidence="2 5">H1892</strain>
        <strain evidence="3 4">H2381</strain>
    </source>
</reference>
<evidence type="ECO:0000313" key="5">
    <source>
        <dbReference type="Proteomes" id="UP000214673"/>
    </source>
</evidence>
<dbReference type="PANTHER" id="PTHR42941">
    <property type="entry name" value="SLL1037 PROTEIN"/>
    <property type="match status" value="1"/>
</dbReference>
<dbReference type="EMBL" id="NIPV01000026">
    <property type="protein sequence ID" value="OWJ76438.1"/>
    <property type="molecule type" value="Genomic_DNA"/>
</dbReference>
<dbReference type="Proteomes" id="UP000196640">
    <property type="component" value="Unassembled WGS sequence"/>
</dbReference>
<accession>A0A212ALC8</accession>
<sequence>MNDSPVLRVLRSGLSALVPLALAAAASAQELPRTMIWSSYDVGSAGYSEASAIADALGQKYGTKVRIQPSGSGIGRLQPVLMGRADFGFLSTESFFISEGIYDFATPEWGPRSLRTVAGRPASFSMVAAADAGIETVSDAKGKRIALVAGNPSINTKCEGILAFGNLTLDDVKVVMFPTYSAAMASMTKGESDATCTTATVSQLYELAESPRGLHWVAVDPSNAEGWARLKEVSPMMGPFEESIAAGLKDGEKVWMTSYRYPVIVSLAEKSDDEVYAFIKALDETFGTYKDATATMNRWDLHISGQPPVDIPFHEGAIRYLREKGIWTEENQKWNDQRLARMNALTAAWATFLPEHKDMAAGEFADAWLKRRAEVVTALSN</sequence>
<dbReference type="Gene3D" id="3.40.190.10">
    <property type="entry name" value="Periplasmic binding protein-like II"/>
    <property type="match status" value="2"/>
</dbReference>
<organism evidence="3 4">
    <name type="scientific">Haematobacter missouriensis</name>
    <dbReference type="NCBI Taxonomy" id="366616"/>
    <lineage>
        <taxon>Bacteria</taxon>
        <taxon>Pseudomonadati</taxon>
        <taxon>Pseudomonadota</taxon>
        <taxon>Alphaproteobacteria</taxon>
        <taxon>Rhodobacterales</taxon>
        <taxon>Paracoccaceae</taxon>
        <taxon>Haematobacter</taxon>
    </lineage>
</organism>
<proteinExistence type="predicted"/>
<name>A0A212ALC8_9RHOB</name>
<feature type="signal peptide" evidence="1">
    <location>
        <begin position="1"/>
        <end position="28"/>
    </location>
</feature>
<dbReference type="InterPro" id="IPR011852">
    <property type="entry name" value="TRAP_TAXI"/>
</dbReference>
<dbReference type="Proteomes" id="UP000214673">
    <property type="component" value="Unassembled WGS sequence"/>
</dbReference>
<keyword evidence="5" id="KW-1185">Reference proteome</keyword>
<dbReference type="SUPFAM" id="SSF53850">
    <property type="entry name" value="Periplasmic binding protein-like II"/>
    <property type="match status" value="1"/>
</dbReference>
<evidence type="ECO:0000313" key="2">
    <source>
        <dbReference type="EMBL" id="OWJ76438.1"/>
    </source>
</evidence>
<gene>
    <name evidence="3" type="ORF">CDV52_15285</name>
    <name evidence="2" type="ORF">CDV53_07865</name>
</gene>
<keyword evidence="1" id="KW-0732">Signal</keyword>
<protein>
    <submittedName>
        <fullName evidence="3">C4-dicarboxylate ABC transporter substrate-binding protein</fullName>
    </submittedName>
</protein>
<evidence type="ECO:0000313" key="3">
    <source>
        <dbReference type="EMBL" id="OWJ82291.1"/>
    </source>
</evidence>